<proteinExistence type="predicted"/>
<organism evidence="1">
    <name type="scientific">Oryza meridionalis</name>
    <dbReference type="NCBI Taxonomy" id="40149"/>
    <lineage>
        <taxon>Eukaryota</taxon>
        <taxon>Viridiplantae</taxon>
        <taxon>Streptophyta</taxon>
        <taxon>Embryophyta</taxon>
        <taxon>Tracheophyta</taxon>
        <taxon>Spermatophyta</taxon>
        <taxon>Magnoliopsida</taxon>
        <taxon>Liliopsida</taxon>
        <taxon>Poales</taxon>
        <taxon>Poaceae</taxon>
        <taxon>BOP clade</taxon>
        <taxon>Oryzoideae</taxon>
        <taxon>Oryzeae</taxon>
        <taxon>Oryzinae</taxon>
        <taxon>Oryza</taxon>
    </lineage>
</organism>
<dbReference type="Proteomes" id="UP000008021">
    <property type="component" value="Chromosome 4"/>
</dbReference>
<evidence type="ECO:0000313" key="1">
    <source>
        <dbReference type="EnsemblPlants" id="OMERI04G01670.1"/>
    </source>
</evidence>
<sequence length="96" mass="10710">MSRIILINEWAKNSENNQLCQNSQVCKIYQERRPPAEDGLDWAGPWFGRTSGFDRTLPGTIGCRVSSKRRGSLPNDGWMAIPTIPTATTVIGSLFK</sequence>
<keyword evidence="2" id="KW-1185">Reference proteome</keyword>
<evidence type="ECO:0000313" key="2">
    <source>
        <dbReference type="Proteomes" id="UP000008021"/>
    </source>
</evidence>
<dbReference type="Gramene" id="OMERI04G01670.1">
    <property type="protein sequence ID" value="OMERI04G01670.1"/>
    <property type="gene ID" value="OMERI04G01670"/>
</dbReference>
<accession>A0A0E0DAG2</accession>
<dbReference type="EnsemblPlants" id="OMERI04G01670.1">
    <property type="protein sequence ID" value="OMERI04G01670.1"/>
    <property type="gene ID" value="OMERI04G01670"/>
</dbReference>
<protein>
    <submittedName>
        <fullName evidence="1">Uncharacterized protein</fullName>
    </submittedName>
</protein>
<dbReference type="AlphaFoldDB" id="A0A0E0DAG2"/>
<reference evidence="1" key="2">
    <citation type="submission" date="2018-05" db="EMBL/GenBank/DDBJ databases">
        <title>OmerRS3 (Oryza meridionalis Reference Sequence Version 3).</title>
        <authorList>
            <person name="Zhang J."/>
            <person name="Kudrna D."/>
            <person name="Lee S."/>
            <person name="Talag J."/>
            <person name="Welchert J."/>
            <person name="Wing R.A."/>
        </authorList>
    </citation>
    <scope>NUCLEOTIDE SEQUENCE [LARGE SCALE GENOMIC DNA]</scope>
    <source>
        <strain evidence="1">cv. OR44</strain>
    </source>
</reference>
<dbReference type="HOGENOM" id="CLU_2363281_0_0_1"/>
<name>A0A0E0DAG2_9ORYZ</name>
<reference evidence="1" key="1">
    <citation type="submission" date="2015-04" db="UniProtKB">
        <authorList>
            <consortium name="EnsemblPlants"/>
        </authorList>
    </citation>
    <scope>IDENTIFICATION</scope>
</reference>